<accession>A0A916RIR2</accession>
<evidence type="ECO:0000256" key="3">
    <source>
        <dbReference type="ARBA" id="ARBA00010441"/>
    </source>
</evidence>
<dbReference type="EMBL" id="BMIF01000001">
    <property type="protein sequence ID" value="GGA55159.1"/>
    <property type="molecule type" value="Genomic_DNA"/>
</dbReference>
<evidence type="ECO:0000256" key="2">
    <source>
        <dbReference type="ARBA" id="ARBA00004127"/>
    </source>
</evidence>
<dbReference type="EC" id="2.7.8.8" evidence="4"/>
<evidence type="ECO:0000256" key="9">
    <source>
        <dbReference type="ARBA" id="ARBA00022989"/>
    </source>
</evidence>
<dbReference type="GO" id="GO:0003882">
    <property type="term" value="F:CDP-diacylglycerol-serine O-phosphatidyltransferase activity"/>
    <property type="evidence" value="ECO:0007669"/>
    <property type="project" value="UniProtKB-EC"/>
</dbReference>
<feature type="transmembrane region" description="Helical" evidence="16">
    <location>
        <begin position="16"/>
        <end position="38"/>
    </location>
</feature>
<reference evidence="17" key="1">
    <citation type="journal article" date="2014" name="Int. J. Syst. Evol. Microbiol.">
        <title>Complete genome sequence of Corynebacterium casei LMG S-19264T (=DSM 44701T), isolated from a smear-ripened cheese.</title>
        <authorList>
            <consortium name="US DOE Joint Genome Institute (JGI-PGF)"/>
            <person name="Walter F."/>
            <person name="Albersmeier A."/>
            <person name="Kalinowski J."/>
            <person name="Ruckert C."/>
        </authorList>
    </citation>
    <scope>NUCLEOTIDE SEQUENCE</scope>
    <source>
        <strain evidence="17">CGMCC 1.15320</strain>
    </source>
</reference>
<evidence type="ECO:0000256" key="11">
    <source>
        <dbReference type="ARBA" id="ARBA00023136"/>
    </source>
</evidence>
<evidence type="ECO:0000256" key="14">
    <source>
        <dbReference type="ARBA" id="ARBA00032361"/>
    </source>
</evidence>
<comment type="caution">
    <text evidence="17">The sequence shown here is derived from an EMBL/GenBank/DDBJ whole genome shotgun (WGS) entry which is preliminary data.</text>
</comment>
<evidence type="ECO:0000313" key="18">
    <source>
        <dbReference type="Proteomes" id="UP000636264"/>
    </source>
</evidence>
<dbReference type="InterPro" id="IPR004533">
    <property type="entry name" value="CDP-diaglyc--ser_O-PTrfase"/>
</dbReference>
<dbReference type="PANTHER" id="PTHR14269:SF61">
    <property type="entry name" value="CDP-DIACYLGLYCEROL--SERINE O-PHOSPHATIDYLTRANSFERASE"/>
    <property type="match status" value="1"/>
</dbReference>
<dbReference type="GO" id="GO:0012505">
    <property type="term" value="C:endomembrane system"/>
    <property type="evidence" value="ECO:0007669"/>
    <property type="project" value="UniProtKB-SubCell"/>
</dbReference>
<keyword evidence="18" id="KW-1185">Reference proteome</keyword>
<protein>
    <recommendedName>
        <fullName evidence="5">CDP-diacylglycerol--serine O-phosphatidyltransferase</fullName>
        <ecNumber evidence="4">2.7.8.8</ecNumber>
    </recommendedName>
    <alternativeName>
        <fullName evidence="14">Phosphatidylserine synthase</fullName>
    </alternativeName>
</protein>
<name>A0A916RIR2_9HYPH</name>
<keyword evidence="7 15" id="KW-0808">Transferase</keyword>
<keyword evidence="6" id="KW-0444">Lipid biosynthesis</keyword>
<dbReference type="GO" id="GO:0016020">
    <property type="term" value="C:membrane"/>
    <property type="evidence" value="ECO:0007669"/>
    <property type="project" value="InterPro"/>
</dbReference>
<feature type="transmembrane region" description="Helical" evidence="16">
    <location>
        <begin position="105"/>
        <end position="127"/>
    </location>
</feature>
<evidence type="ECO:0000256" key="16">
    <source>
        <dbReference type="SAM" id="Phobius"/>
    </source>
</evidence>
<proteinExistence type="inferred from homology"/>
<comment type="similarity">
    <text evidence="3 15">Belongs to the CDP-alcohol phosphatidyltransferase class-I family.</text>
</comment>
<keyword evidence="13" id="KW-1208">Phospholipid metabolism</keyword>
<dbReference type="GO" id="GO:0008654">
    <property type="term" value="P:phospholipid biosynthetic process"/>
    <property type="evidence" value="ECO:0007669"/>
    <property type="project" value="UniProtKB-KW"/>
</dbReference>
<dbReference type="Gene3D" id="1.20.120.1760">
    <property type="match status" value="1"/>
</dbReference>
<evidence type="ECO:0000256" key="5">
    <source>
        <dbReference type="ARBA" id="ARBA00017171"/>
    </source>
</evidence>
<dbReference type="PROSITE" id="PS00379">
    <property type="entry name" value="CDP_ALCOHOL_P_TRANSF"/>
    <property type="match status" value="1"/>
</dbReference>
<keyword evidence="10" id="KW-0443">Lipid metabolism</keyword>
<dbReference type="InterPro" id="IPR043130">
    <property type="entry name" value="CDP-OH_PTrfase_TM_dom"/>
</dbReference>
<dbReference type="InterPro" id="IPR000462">
    <property type="entry name" value="CDP-OH_P_trans"/>
</dbReference>
<evidence type="ECO:0000256" key="1">
    <source>
        <dbReference type="ARBA" id="ARBA00000287"/>
    </source>
</evidence>
<reference evidence="17" key="2">
    <citation type="submission" date="2020-09" db="EMBL/GenBank/DDBJ databases">
        <authorList>
            <person name="Sun Q."/>
            <person name="Zhou Y."/>
        </authorList>
    </citation>
    <scope>NUCLEOTIDE SEQUENCE</scope>
    <source>
        <strain evidence="17">CGMCC 1.15320</strain>
    </source>
</reference>
<organism evidence="17 18">
    <name type="scientific">Nitratireductor aestuarii</name>
    <dbReference type="NCBI Taxonomy" id="1735103"/>
    <lineage>
        <taxon>Bacteria</taxon>
        <taxon>Pseudomonadati</taxon>
        <taxon>Pseudomonadota</taxon>
        <taxon>Alphaproteobacteria</taxon>
        <taxon>Hyphomicrobiales</taxon>
        <taxon>Phyllobacteriaceae</taxon>
        <taxon>Nitratireductor</taxon>
    </lineage>
</organism>
<evidence type="ECO:0000256" key="7">
    <source>
        <dbReference type="ARBA" id="ARBA00022679"/>
    </source>
</evidence>
<feature type="transmembrane region" description="Helical" evidence="16">
    <location>
        <begin position="224"/>
        <end position="241"/>
    </location>
</feature>
<feature type="transmembrane region" description="Helical" evidence="16">
    <location>
        <begin position="200"/>
        <end position="218"/>
    </location>
</feature>
<keyword evidence="11 16" id="KW-0472">Membrane</keyword>
<dbReference type="PANTHER" id="PTHR14269">
    <property type="entry name" value="CDP-DIACYLGLYCEROL--GLYCEROL-3-PHOSPHATE 3-PHOSPHATIDYLTRANSFERASE-RELATED"/>
    <property type="match status" value="1"/>
</dbReference>
<evidence type="ECO:0000256" key="10">
    <source>
        <dbReference type="ARBA" id="ARBA00023098"/>
    </source>
</evidence>
<keyword evidence="12" id="KW-0594">Phospholipid biosynthesis</keyword>
<evidence type="ECO:0000256" key="13">
    <source>
        <dbReference type="ARBA" id="ARBA00023264"/>
    </source>
</evidence>
<dbReference type="InterPro" id="IPR048254">
    <property type="entry name" value="CDP_ALCOHOL_P_TRANSF_CS"/>
</dbReference>
<dbReference type="AlphaFoldDB" id="A0A916RIR2"/>
<evidence type="ECO:0000256" key="4">
    <source>
        <dbReference type="ARBA" id="ARBA00013174"/>
    </source>
</evidence>
<sequence>MRYIDFASERKHPPRLAWMTPNVVTGLALCAGLLSIRFSIEGHFDYALVAIIASAILDGLDGRLARMLGTTSLFGEEFDSLADFLSFGLAPIVLLFFWAGEAMTAAVSFCLMAFAVASACRLARFNADAGTVKEEWQKAYFTGMPTPSAAVTVLLPVSLFEPTSETMQWLGLYTLLIAFLMVSTIPTFSGKRWHISKSPSMAGLIAVAVGLLGVVATYPRASLVIFTVVYLSSIPLSWMSCRHERMVQQPASKG</sequence>
<keyword evidence="9 16" id="KW-1133">Transmembrane helix</keyword>
<dbReference type="InterPro" id="IPR050324">
    <property type="entry name" value="CDP-alcohol_PTase-I"/>
</dbReference>
<evidence type="ECO:0000256" key="8">
    <source>
        <dbReference type="ARBA" id="ARBA00022692"/>
    </source>
</evidence>
<dbReference type="Proteomes" id="UP000636264">
    <property type="component" value="Unassembled WGS sequence"/>
</dbReference>
<dbReference type="Pfam" id="PF01066">
    <property type="entry name" value="CDP-OH_P_transf"/>
    <property type="match status" value="1"/>
</dbReference>
<gene>
    <name evidence="17" type="primary">pssA</name>
    <name evidence="17" type="ORF">GCM10011385_05880</name>
</gene>
<keyword evidence="8 16" id="KW-0812">Transmembrane</keyword>
<evidence type="ECO:0000313" key="17">
    <source>
        <dbReference type="EMBL" id="GGA55159.1"/>
    </source>
</evidence>
<comment type="catalytic activity">
    <reaction evidence="1">
        <text>a CDP-1,2-diacyl-sn-glycerol + L-serine = a 1,2-diacyl-sn-glycero-3-phospho-L-serine + CMP + H(+)</text>
        <dbReference type="Rhea" id="RHEA:16913"/>
        <dbReference type="ChEBI" id="CHEBI:15378"/>
        <dbReference type="ChEBI" id="CHEBI:33384"/>
        <dbReference type="ChEBI" id="CHEBI:57262"/>
        <dbReference type="ChEBI" id="CHEBI:58332"/>
        <dbReference type="ChEBI" id="CHEBI:60377"/>
        <dbReference type="EC" id="2.7.8.8"/>
    </reaction>
</comment>
<comment type="subcellular location">
    <subcellularLocation>
        <location evidence="2">Endomembrane system</location>
        <topology evidence="2">Multi-pass membrane protein</topology>
    </subcellularLocation>
</comment>
<dbReference type="NCBIfam" id="TIGR00473">
    <property type="entry name" value="pssA"/>
    <property type="match status" value="1"/>
</dbReference>
<evidence type="ECO:0000256" key="15">
    <source>
        <dbReference type="RuleBase" id="RU003750"/>
    </source>
</evidence>
<evidence type="ECO:0000256" key="12">
    <source>
        <dbReference type="ARBA" id="ARBA00023209"/>
    </source>
</evidence>
<feature type="transmembrane region" description="Helical" evidence="16">
    <location>
        <begin position="166"/>
        <end position="188"/>
    </location>
</feature>
<evidence type="ECO:0000256" key="6">
    <source>
        <dbReference type="ARBA" id="ARBA00022516"/>
    </source>
</evidence>